<dbReference type="Proteomes" id="UP000765160">
    <property type="component" value="Unassembled WGS sequence"/>
</dbReference>
<name>A0ABX1F3Y1_9PROT</name>
<proteinExistence type="predicted"/>
<gene>
    <name evidence="1" type="ORF">HB662_19795</name>
</gene>
<sequence length="92" mass="9744">MPLNAAALPYLEAIAMELLPGARRRGAELRAGSRGEAGADVRLCLITGRWWHRHTCQEGEGAVSLLAVLRSTSEADAAACVASWMAERGVLG</sequence>
<evidence type="ECO:0000313" key="2">
    <source>
        <dbReference type="Proteomes" id="UP000765160"/>
    </source>
</evidence>
<accession>A0ABX1F3Y1</accession>
<dbReference type="RefSeq" id="WP_168051981.1">
    <property type="nucleotide sequence ID" value="NZ_JAATJR010000006.1"/>
</dbReference>
<comment type="caution">
    <text evidence="1">The sequence shown here is derived from an EMBL/GenBank/DDBJ whole genome shotgun (WGS) entry which is preliminary data.</text>
</comment>
<organism evidence="1 2">
    <name type="scientific">Falsiroseomonas frigidaquae</name>
    <dbReference type="NCBI Taxonomy" id="487318"/>
    <lineage>
        <taxon>Bacteria</taxon>
        <taxon>Pseudomonadati</taxon>
        <taxon>Pseudomonadota</taxon>
        <taxon>Alphaproteobacteria</taxon>
        <taxon>Acetobacterales</taxon>
        <taxon>Roseomonadaceae</taxon>
        <taxon>Falsiroseomonas</taxon>
    </lineage>
</organism>
<reference evidence="1 2" key="1">
    <citation type="submission" date="2020-03" db="EMBL/GenBank/DDBJ databases">
        <title>Roseomonas selenitidurans sp. nov. isolated from soil.</title>
        <authorList>
            <person name="Liu H."/>
        </authorList>
    </citation>
    <scope>NUCLEOTIDE SEQUENCE [LARGE SCALE GENOMIC DNA]</scope>
    <source>
        <strain evidence="1 2">JCM 15073</strain>
    </source>
</reference>
<evidence type="ECO:0000313" key="1">
    <source>
        <dbReference type="EMBL" id="NKE47033.1"/>
    </source>
</evidence>
<dbReference type="EMBL" id="JAAVTX010000006">
    <property type="protein sequence ID" value="NKE47033.1"/>
    <property type="molecule type" value="Genomic_DNA"/>
</dbReference>
<keyword evidence="2" id="KW-1185">Reference proteome</keyword>
<protein>
    <submittedName>
        <fullName evidence="1">Uncharacterized protein</fullName>
    </submittedName>
</protein>